<dbReference type="SMART" id="SM00487">
    <property type="entry name" value="DEXDc"/>
    <property type="match status" value="1"/>
</dbReference>
<evidence type="ECO:0000256" key="4">
    <source>
        <dbReference type="ARBA" id="ARBA00022840"/>
    </source>
</evidence>
<keyword evidence="5" id="KW-0863">Zinc-finger</keyword>
<sequence>MVLSERRVLAVEAEYVVAIIDNNTVATLELNLTVHNVPNNIGESLQHFELVLCHLQGHALAVARRSRSSRSKAWNAQLGAAARSSCHVVGCRLHSWQADEVLGPKRKLHLPDVFESLMAHMEAEQSEIRDDVILQPRRKDAIVKIVDLPRNSLHMIVHLMEPHELAMLSDVCSLFRHLAYEVVPGLNLCWRTSAVAIDVVDRKVVRDVDTTTRDLCGGMFCDGPGLGKTITMLALILRTKGVSTRNAKARAELANEDAANTDVRSLRPRNRTVAVEDLVSSGASLIVVPDPLVEHWKYQIEAHVQTGALKTFIDVTRKDLPRNVDLAAYDVVIISFSRLAREWRLHRPVSAQEKRMPERYGFEKIKRYSDGALQGEVSSILTVHWVRVIVDEGHKLGGQTPTNFMQMARLISADRRWVMTGTPTPSTLQSADLRFMHGLLVFLRIKPYGQLDGRAWTKAIAEPFEQNKPIGFYRLQSLLSRILMRHTKDSIREILPEPVRHMVYIDPTPSEYAQYNVVATAVRANLVITNVDPAVPGKLHLDSLLNPINRKEALQVVSNLRFACCGGVNTEIVLSTKAKLETINMLAELDVDGDNIASVLEYLEKVTKPGMTTECGKCKHKLQLLMVLPCGHLCCADCLEDRFNRIGPNCHTCNEVYDPEGFQELQPGFEFREMGEQSDSQPQQLPAMQEIASNEPRRNRHYWMVDASKIFYAAMRVRELKREIAHAIEAGGHQRARYVKVIIFSQFAEMIWRTKLAFKQQNIPTADFITHVAPKKRMKALKRFREDPKLNVLLLSEMGSHGLDLSFVTHVFLMEEIWDKSLEQQVISRAHRMGAEQAVVVEKLWMRGSVESEMANVNELSENDYIPPRTVHDLGPPARKLKRKHTPSDGLLDVAGNKKRKCDHSDEAKVPENKSCFLQRKLDYVLNHLKIHNESVVAAPRQVRFSVVDEKNGSIIRQAIHTMPSPKDPAILSESTPSQPPDRVQSTTANRMITGTTSRSVDSIRRAYNGEVDAGVETINSRGEISTQQQQIAPRRPAVIHPANCKDGCFAKYMYYEQLASRSAHSILNASTGTKHTANSQLERDGSSTAKPSARATHTSKQQSTRALASTAKNSATRTIKSEKGEFSAENTSRYANGAGPASPSGSSSHSVAAMKQEQDVPSTTCTTTSDHYLGTSQMTKTQSNCFAAWTARSSTTTAPVAKIKSEKRAIDLQPVSASQASMRSVVASKQSSAFCKRRSRPPSPDPRDVILIDDEPLEVPPQPPVSIATVRSTNSGPEIIVIDGSSSSETGVSPSTSEQGSDSDASSCSADNEDHFGSDDSDSDSDESDAESQALFSRMINVAQQHIARYREASDSRAAATAAASPPVEVSAPDPEFDDESTETE</sequence>
<dbReference type="InterPro" id="IPR001810">
    <property type="entry name" value="F-box_dom"/>
</dbReference>
<dbReference type="PANTHER" id="PTHR45626">
    <property type="entry name" value="TRANSCRIPTION TERMINATION FACTOR 2-RELATED"/>
    <property type="match status" value="1"/>
</dbReference>
<dbReference type="InterPro" id="IPR050628">
    <property type="entry name" value="SNF2_RAD54_helicase_TF"/>
</dbReference>
<evidence type="ECO:0000256" key="2">
    <source>
        <dbReference type="ARBA" id="ARBA00022801"/>
    </source>
</evidence>
<dbReference type="Proteomes" id="UP001165121">
    <property type="component" value="Unassembled WGS sequence"/>
</dbReference>
<dbReference type="GO" id="GO:0008094">
    <property type="term" value="F:ATP-dependent activity, acting on DNA"/>
    <property type="evidence" value="ECO:0007669"/>
    <property type="project" value="TreeGrafter"/>
</dbReference>
<dbReference type="GO" id="GO:0005634">
    <property type="term" value="C:nucleus"/>
    <property type="evidence" value="ECO:0007669"/>
    <property type="project" value="TreeGrafter"/>
</dbReference>
<protein>
    <submittedName>
        <fullName evidence="11">Unnamed protein product</fullName>
    </submittedName>
</protein>
<dbReference type="InterPro" id="IPR001650">
    <property type="entry name" value="Helicase_C-like"/>
</dbReference>
<evidence type="ECO:0000259" key="9">
    <source>
        <dbReference type="PROSITE" id="PS51192"/>
    </source>
</evidence>
<keyword evidence="12" id="KW-1185">Reference proteome</keyword>
<evidence type="ECO:0000313" key="11">
    <source>
        <dbReference type="EMBL" id="GMF46253.1"/>
    </source>
</evidence>
<dbReference type="Pfam" id="PF00176">
    <property type="entry name" value="SNF2-rel_dom"/>
    <property type="match status" value="1"/>
</dbReference>
<feature type="compositionally biased region" description="Low complexity" evidence="6">
    <location>
        <begin position="1136"/>
        <end position="1154"/>
    </location>
</feature>
<keyword evidence="4" id="KW-0067">ATP-binding</keyword>
<dbReference type="PROSITE" id="PS51194">
    <property type="entry name" value="HELICASE_CTER"/>
    <property type="match status" value="1"/>
</dbReference>
<feature type="region of interest" description="Disordered" evidence="6">
    <location>
        <begin position="1230"/>
        <end position="1338"/>
    </location>
</feature>
<feature type="compositionally biased region" description="Acidic residues" evidence="6">
    <location>
        <begin position="1376"/>
        <end position="1386"/>
    </location>
</feature>
<reference evidence="11" key="1">
    <citation type="submission" date="2023-04" db="EMBL/GenBank/DDBJ databases">
        <title>Phytophthora fragariaefolia NBRC 109709.</title>
        <authorList>
            <person name="Ichikawa N."/>
            <person name="Sato H."/>
            <person name="Tonouchi N."/>
        </authorList>
    </citation>
    <scope>NUCLEOTIDE SEQUENCE</scope>
    <source>
        <strain evidence="11">NBRC 109709</strain>
    </source>
</reference>
<feature type="compositionally biased region" description="Acidic residues" evidence="6">
    <location>
        <begin position="1320"/>
        <end position="1331"/>
    </location>
</feature>
<feature type="region of interest" description="Disordered" evidence="6">
    <location>
        <begin position="964"/>
        <end position="985"/>
    </location>
</feature>
<keyword evidence="1" id="KW-0547">Nucleotide-binding</keyword>
<evidence type="ECO:0000259" key="10">
    <source>
        <dbReference type="PROSITE" id="PS51194"/>
    </source>
</evidence>
<dbReference type="Gene3D" id="3.40.50.10810">
    <property type="entry name" value="Tandem AAA-ATPase domain"/>
    <property type="match status" value="1"/>
</dbReference>
<dbReference type="CDD" id="cd18008">
    <property type="entry name" value="DEXDc_SHPRH-like"/>
    <property type="match status" value="1"/>
</dbReference>
<keyword evidence="3" id="KW-0347">Helicase</keyword>
<dbReference type="GO" id="GO:0016787">
    <property type="term" value="F:hydrolase activity"/>
    <property type="evidence" value="ECO:0007669"/>
    <property type="project" value="UniProtKB-KW"/>
</dbReference>
<dbReference type="PROSITE" id="PS50089">
    <property type="entry name" value="ZF_RING_2"/>
    <property type="match status" value="1"/>
</dbReference>
<dbReference type="OrthoDB" id="448448at2759"/>
<evidence type="ECO:0000313" key="12">
    <source>
        <dbReference type="Proteomes" id="UP001165121"/>
    </source>
</evidence>
<dbReference type="CDD" id="cd18793">
    <property type="entry name" value="SF2_C_SNF"/>
    <property type="match status" value="1"/>
</dbReference>
<dbReference type="InterPro" id="IPR000330">
    <property type="entry name" value="SNF2_N"/>
</dbReference>
<feature type="compositionally biased region" description="Low complexity" evidence="6">
    <location>
        <begin position="1285"/>
        <end position="1311"/>
    </location>
</feature>
<dbReference type="GO" id="GO:0005524">
    <property type="term" value="F:ATP binding"/>
    <property type="evidence" value="ECO:0007669"/>
    <property type="project" value="UniProtKB-KW"/>
</dbReference>
<dbReference type="Gene3D" id="3.30.40.10">
    <property type="entry name" value="Zinc/RING finger domain, C3HC4 (zinc finger)"/>
    <property type="match status" value="1"/>
</dbReference>
<dbReference type="EMBL" id="BSXT01001956">
    <property type="protein sequence ID" value="GMF46253.1"/>
    <property type="molecule type" value="Genomic_DNA"/>
</dbReference>
<dbReference type="SUPFAM" id="SSF57850">
    <property type="entry name" value="RING/U-box"/>
    <property type="match status" value="1"/>
</dbReference>
<dbReference type="Pfam" id="PF00271">
    <property type="entry name" value="Helicase_C"/>
    <property type="match status" value="1"/>
</dbReference>
<dbReference type="InterPro" id="IPR049730">
    <property type="entry name" value="SNF2/RAD54-like_C"/>
</dbReference>
<gene>
    <name evidence="11" type="ORF">Pfra01_001693400</name>
</gene>
<dbReference type="GO" id="GO:0008270">
    <property type="term" value="F:zinc ion binding"/>
    <property type="evidence" value="ECO:0007669"/>
    <property type="project" value="UniProtKB-KW"/>
</dbReference>
<dbReference type="PANTHER" id="PTHR45626:SF14">
    <property type="entry name" value="ATP-DEPENDENT DNA HELICASE (EUROFUNG)"/>
    <property type="match status" value="1"/>
</dbReference>
<evidence type="ECO:0000256" key="1">
    <source>
        <dbReference type="ARBA" id="ARBA00022741"/>
    </source>
</evidence>
<dbReference type="SMART" id="SM00490">
    <property type="entry name" value="HELICc"/>
    <property type="match status" value="1"/>
</dbReference>
<dbReference type="GO" id="GO:0004386">
    <property type="term" value="F:helicase activity"/>
    <property type="evidence" value="ECO:0007669"/>
    <property type="project" value="UniProtKB-KW"/>
</dbReference>
<evidence type="ECO:0000256" key="3">
    <source>
        <dbReference type="ARBA" id="ARBA00022806"/>
    </source>
</evidence>
<feature type="compositionally biased region" description="Low complexity" evidence="6">
    <location>
        <begin position="1357"/>
        <end position="1375"/>
    </location>
</feature>
<feature type="region of interest" description="Disordered" evidence="6">
    <location>
        <begin position="1074"/>
        <end position="1172"/>
    </location>
</feature>
<feature type="region of interest" description="Disordered" evidence="6">
    <location>
        <begin position="1351"/>
        <end position="1386"/>
    </location>
</feature>
<feature type="domain" description="Helicase ATP-binding" evidence="9">
    <location>
        <begin position="209"/>
        <end position="441"/>
    </location>
</feature>
<evidence type="ECO:0000256" key="6">
    <source>
        <dbReference type="SAM" id="MobiDB-lite"/>
    </source>
</evidence>
<dbReference type="InterPro" id="IPR013083">
    <property type="entry name" value="Znf_RING/FYVE/PHD"/>
</dbReference>
<evidence type="ECO:0000259" key="8">
    <source>
        <dbReference type="PROSITE" id="PS50181"/>
    </source>
</evidence>
<feature type="domain" description="F-box" evidence="8">
    <location>
        <begin position="142"/>
        <end position="193"/>
    </location>
</feature>
<dbReference type="InterPro" id="IPR038718">
    <property type="entry name" value="SNF2-like_sf"/>
</dbReference>
<evidence type="ECO:0000259" key="7">
    <source>
        <dbReference type="PROSITE" id="PS50089"/>
    </source>
</evidence>
<feature type="compositionally biased region" description="Polar residues" evidence="6">
    <location>
        <begin position="1074"/>
        <end position="1119"/>
    </location>
</feature>
<dbReference type="GO" id="GO:0006281">
    <property type="term" value="P:DNA repair"/>
    <property type="evidence" value="ECO:0007669"/>
    <property type="project" value="TreeGrafter"/>
</dbReference>
<dbReference type="InterPro" id="IPR027417">
    <property type="entry name" value="P-loop_NTPase"/>
</dbReference>
<dbReference type="PROSITE" id="PS51192">
    <property type="entry name" value="HELICASE_ATP_BIND_1"/>
    <property type="match status" value="1"/>
</dbReference>
<dbReference type="CDD" id="cd16449">
    <property type="entry name" value="RING-HC"/>
    <property type="match status" value="1"/>
</dbReference>
<keyword evidence="5" id="KW-0862">Zinc</keyword>
<feature type="domain" description="Helicase C-terminal" evidence="10">
    <location>
        <begin position="731"/>
        <end position="872"/>
    </location>
</feature>
<proteinExistence type="predicted"/>
<evidence type="ECO:0000256" key="5">
    <source>
        <dbReference type="PROSITE-ProRule" id="PRU00175"/>
    </source>
</evidence>
<dbReference type="InterPro" id="IPR014001">
    <property type="entry name" value="Helicase_ATP-bd"/>
</dbReference>
<name>A0A9W6XW11_9STRA</name>
<feature type="domain" description="RING-type" evidence="7">
    <location>
        <begin position="615"/>
        <end position="654"/>
    </location>
</feature>
<keyword evidence="2" id="KW-0378">Hydrolase</keyword>
<dbReference type="InterPro" id="IPR001841">
    <property type="entry name" value="Znf_RING"/>
</dbReference>
<dbReference type="SUPFAM" id="SSF52540">
    <property type="entry name" value="P-loop containing nucleoside triphosphate hydrolases"/>
    <property type="match status" value="2"/>
</dbReference>
<keyword evidence="5" id="KW-0479">Metal-binding</keyword>
<feature type="compositionally biased region" description="Polar residues" evidence="6">
    <location>
        <begin position="1160"/>
        <end position="1172"/>
    </location>
</feature>
<organism evidence="11 12">
    <name type="scientific">Phytophthora fragariaefolia</name>
    <dbReference type="NCBI Taxonomy" id="1490495"/>
    <lineage>
        <taxon>Eukaryota</taxon>
        <taxon>Sar</taxon>
        <taxon>Stramenopiles</taxon>
        <taxon>Oomycota</taxon>
        <taxon>Peronosporomycetes</taxon>
        <taxon>Peronosporales</taxon>
        <taxon>Peronosporaceae</taxon>
        <taxon>Phytophthora</taxon>
    </lineage>
</organism>
<dbReference type="Gene3D" id="3.40.50.300">
    <property type="entry name" value="P-loop containing nucleotide triphosphate hydrolases"/>
    <property type="match status" value="1"/>
</dbReference>
<dbReference type="PROSITE" id="PS50181">
    <property type="entry name" value="FBOX"/>
    <property type="match status" value="1"/>
</dbReference>
<comment type="caution">
    <text evidence="11">The sequence shown here is derived from an EMBL/GenBank/DDBJ whole genome shotgun (WGS) entry which is preliminary data.</text>
</comment>
<accession>A0A9W6XW11</accession>